<feature type="domain" description="SPT23/MGA2-like DNA-binding" evidence="7">
    <location>
        <begin position="339"/>
        <end position="573"/>
    </location>
</feature>
<dbReference type="PANTHER" id="PTHR24171">
    <property type="entry name" value="ANKYRIN REPEAT DOMAIN-CONTAINING PROTEIN 39-RELATED"/>
    <property type="match status" value="1"/>
</dbReference>
<sequence length="1427" mass="155317">MPPVNVSASPKFAGCEPFIVDSDMGSLDEEGDLRCFDPSVLEVSGPNTVHDFEDLFIRPSSSAQMSDAMSCMSDLTSKATTHRHPPAAESRLSPSDSRSESPGESSNGSSANSPLGHTRNLSLFSNPSEAFSPGSVGTDQFLPTWPNSHDYSLAEESFVAQDGRSLSVKEEYATETDIEMSNKAMDSAFDFESAASSPSPLASRAASEKRNTDLSKEALNTSNLAKVESSQNPSYPVQNVSPLIFQRTADLYSTFPKSTNGLKFWNNTSSPDLDGGLGAIAMNGTSPLHATLAPSLNFKSYPSPFESTPYHPAVVFPMSDANAMFHPSFGFENYIPPRLIVHPTALKSRVETQIPIKLTLYPMPSGVKKLRLPTYTISKPKFFAKPDTPRSPDVFELSVSLVCTSAMQDKKKRERAFARARGEQLPSQSSMREDGSEDSQEEDNTPLKGGEVKICAGCIQRERKRASRKKQKKPEEDELFQKEEDKRVIVFNTTEMKDWVDPPRITSSSGAEASTPPAPLGSMQVELPMRIACYCRHQGEKMGFQVIFTIKDYLGNLIAQEMTNSIMITDDHKTHTPSNQTSASSTPPENPVANARLFPSNAPVDMGKQFIHQAPFKLSHSATDLQALRKQQHPLTPGNFSQSQSPSGTSGVAAPRGVSRQAPSRDLPGPLAKRRKQNSPGKIPSGLAMTKVESASNSATQKPKQAATGPSSQATPPQMEQPFVMPSSMVTQFGNGPPTPITTDSNFFSPRDRPQTLENLPQQSLLSAPSSAHPSRPGTPGSSSRNAATEQVVNGASNPATQTPIWNIPPNLPQQMPPMIHKLVPAEGSTTGGSEVTLLGSGFYPGMEVVFGDTLATTTTFWGDKCLNCLTPPALQPGTVPVVFKHEHPRFGQVQQTPPIIPKQQTFFRYVDDRELQMYRVALGILGQKLRNPADAYRTAQQIMGGDPNTLWNIQNGFQSGQQRGGSNNCNMTELDAKMLVYLEFMDLDDTPGAPKFNMRSPAGQTLLHFAASLGLTRFAAGLLARGANPDVQDNNGNTPLHLAAISGHTHIVHRLRLSGANVAARNLRDFTSADLASSLEVHQAVLIPSRHYRSRSVGSTPSLRRRLSSGSLNDFWESASSDEAGEISTDLSESSDDAVESNNDNADSPFYQSVSRRQSAVLQNQPGYFMAGPSESILQTSEAVTAGETEGNVAGRGFSPPAALVAWRDQLATQINQFQQSVNRAFPNLPALPPMPTLPGLPDYQAYPMIQRISSLVPHRPATSWSTNLMKDGWDRLTGNSSPPAYDELYPVKEASEDQEVKKSSIVEAALDAAVDQHFEAQLKASSSSSSSSSTATEVKEDIGDVRIGRKAISRQQQEQLRKAHALKMKRIRSDRNLFFIWIPLLIIVIFAMLQNIFPSFWQGASQGYHFLKTRYATGRVEAIPT</sequence>
<evidence type="ECO:0000313" key="8">
    <source>
        <dbReference type="EMBL" id="KMP04036.1"/>
    </source>
</evidence>
<feature type="compositionally biased region" description="Polar residues" evidence="4">
    <location>
        <begin position="1141"/>
        <end position="1151"/>
    </location>
</feature>
<dbReference type="InterPro" id="IPR036770">
    <property type="entry name" value="Ankyrin_rpt-contain_sf"/>
</dbReference>
<feature type="region of interest" description="Disordered" evidence="4">
    <location>
        <begin position="1124"/>
        <end position="1151"/>
    </location>
</feature>
<protein>
    <submittedName>
        <fullName evidence="8">Uncharacterized protein</fullName>
    </submittedName>
</protein>
<dbReference type="PROSITE" id="PS50088">
    <property type="entry name" value="ANK_REPEAT"/>
    <property type="match status" value="2"/>
</dbReference>
<dbReference type="SUPFAM" id="SSF48403">
    <property type="entry name" value="Ankyrin repeat"/>
    <property type="match status" value="1"/>
</dbReference>
<dbReference type="InterPro" id="IPR013783">
    <property type="entry name" value="Ig-like_fold"/>
</dbReference>
<dbReference type="SMART" id="SM00248">
    <property type="entry name" value="ANK"/>
    <property type="match status" value="2"/>
</dbReference>
<evidence type="ECO:0000256" key="2">
    <source>
        <dbReference type="ARBA" id="ARBA00023043"/>
    </source>
</evidence>
<evidence type="ECO:0000256" key="4">
    <source>
        <dbReference type="SAM" id="MobiDB-lite"/>
    </source>
</evidence>
<evidence type="ECO:0000259" key="6">
    <source>
        <dbReference type="Pfam" id="PF01833"/>
    </source>
</evidence>
<dbReference type="Proteomes" id="UP000054565">
    <property type="component" value="Unassembled WGS sequence"/>
</dbReference>
<dbReference type="Gene3D" id="2.60.40.10">
    <property type="entry name" value="Immunoglobulins"/>
    <property type="match status" value="1"/>
</dbReference>
<keyword evidence="1" id="KW-0677">Repeat</keyword>
<feature type="region of interest" description="Disordered" evidence="4">
    <location>
        <begin position="633"/>
        <end position="791"/>
    </location>
</feature>
<feature type="compositionally biased region" description="Polar residues" evidence="4">
    <location>
        <begin position="638"/>
        <end position="650"/>
    </location>
</feature>
<feature type="region of interest" description="Disordered" evidence="4">
    <location>
        <begin position="570"/>
        <end position="594"/>
    </location>
</feature>
<feature type="compositionally biased region" description="Polar residues" evidence="4">
    <location>
        <begin position="576"/>
        <end position="587"/>
    </location>
</feature>
<keyword evidence="5" id="KW-0812">Transmembrane</keyword>
<dbReference type="SUPFAM" id="SSF81296">
    <property type="entry name" value="E set domains"/>
    <property type="match status" value="1"/>
</dbReference>
<feature type="compositionally biased region" description="Low complexity" evidence="4">
    <location>
        <begin position="88"/>
        <end position="116"/>
    </location>
</feature>
<dbReference type="InterPro" id="IPR057962">
    <property type="entry name" value="SPT23_MGA2_DBD"/>
</dbReference>
<feature type="repeat" description="ANK" evidence="3">
    <location>
        <begin position="1036"/>
        <end position="1068"/>
    </location>
</feature>
<evidence type="ECO:0000256" key="5">
    <source>
        <dbReference type="SAM" id="Phobius"/>
    </source>
</evidence>
<feature type="compositionally biased region" description="Polar residues" evidence="4">
    <location>
        <begin position="693"/>
        <end position="718"/>
    </location>
</feature>
<dbReference type="GO" id="GO:0004842">
    <property type="term" value="F:ubiquitin-protein transferase activity"/>
    <property type="evidence" value="ECO:0007669"/>
    <property type="project" value="TreeGrafter"/>
</dbReference>
<evidence type="ECO:0000313" key="9">
    <source>
        <dbReference type="Proteomes" id="UP000054565"/>
    </source>
</evidence>
<feature type="compositionally biased region" description="Basic and acidic residues" evidence="4">
    <location>
        <begin position="413"/>
        <end position="422"/>
    </location>
</feature>
<evidence type="ECO:0000256" key="1">
    <source>
        <dbReference type="ARBA" id="ARBA00022737"/>
    </source>
</evidence>
<dbReference type="InterPro" id="IPR002110">
    <property type="entry name" value="Ankyrin_rpt"/>
</dbReference>
<dbReference type="InterPro" id="IPR014756">
    <property type="entry name" value="Ig_E-set"/>
</dbReference>
<keyword evidence="5" id="KW-1133">Transmembrane helix</keyword>
<feature type="region of interest" description="Disordered" evidence="4">
    <location>
        <begin position="76"/>
        <end position="126"/>
    </location>
</feature>
<feature type="domain" description="IPT/TIG" evidence="6">
    <location>
        <begin position="818"/>
        <end position="887"/>
    </location>
</feature>
<evidence type="ECO:0000256" key="3">
    <source>
        <dbReference type="PROSITE-ProRule" id="PRU00023"/>
    </source>
</evidence>
<dbReference type="PANTHER" id="PTHR24171:SF8">
    <property type="entry name" value="BRCA1-ASSOCIATED RING DOMAIN PROTEIN 1"/>
    <property type="match status" value="1"/>
</dbReference>
<gene>
    <name evidence="8" type="ORF">CIRG_03727</name>
</gene>
<keyword evidence="5" id="KW-0472">Membrane</keyword>
<feature type="repeat" description="ANK" evidence="3">
    <location>
        <begin position="1003"/>
        <end position="1035"/>
    </location>
</feature>
<dbReference type="Pfam" id="PF01833">
    <property type="entry name" value="TIG"/>
    <property type="match status" value="1"/>
</dbReference>
<proteinExistence type="predicted"/>
<dbReference type="Pfam" id="PF25603">
    <property type="entry name" value="SPT23_MGA2_DBD"/>
    <property type="match status" value="1"/>
</dbReference>
<dbReference type="STRING" id="404692.A0A0J6Y5X5"/>
<dbReference type="PROSITE" id="PS50297">
    <property type="entry name" value="ANK_REP_REGION"/>
    <property type="match status" value="2"/>
</dbReference>
<dbReference type="CDD" id="cd00102">
    <property type="entry name" value="IPT"/>
    <property type="match status" value="1"/>
</dbReference>
<feature type="compositionally biased region" description="Acidic residues" evidence="4">
    <location>
        <begin position="435"/>
        <end position="444"/>
    </location>
</feature>
<evidence type="ECO:0000259" key="7">
    <source>
        <dbReference type="Pfam" id="PF25603"/>
    </source>
</evidence>
<feature type="region of interest" description="Disordered" evidence="4">
    <location>
        <begin position="191"/>
        <end position="214"/>
    </location>
</feature>
<dbReference type="Gene3D" id="1.25.40.20">
    <property type="entry name" value="Ankyrin repeat-containing domain"/>
    <property type="match status" value="2"/>
</dbReference>
<feature type="region of interest" description="Disordered" evidence="4">
    <location>
        <begin position="499"/>
        <end position="521"/>
    </location>
</feature>
<feature type="region of interest" description="Disordered" evidence="4">
    <location>
        <begin position="413"/>
        <end position="449"/>
    </location>
</feature>
<keyword evidence="2 3" id="KW-0040">ANK repeat</keyword>
<organism evidence="8 9">
    <name type="scientific">Coccidioides immitis RMSCC 2394</name>
    <dbReference type="NCBI Taxonomy" id="404692"/>
    <lineage>
        <taxon>Eukaryota</taxon>
        <taxon>Fungi</taxon>
        <taxon>Dikarya</taxon>
        <taxon>Ascomycota</taxon>
        <taxon>Pezizomycotina</taxon>
        <taxon>Eurotiomycetes</taxon>
        <taxon>Eurotiomycetidae</taxon>
        <taxon>Onygenales</taxon>
        <taxon>Onygenaceae</taxon>
        <taxon>Coccidioides</taxon>
    </lineage>
</organism>
<dbReference type="EMBL" id="DS028094">
    <property type="protein sequence ID" value="KMP04036.1"/>
    <property type="molecule type" value="Genomic_DNA"/>
</dbReference>
<dbReference type="GO" id="GO:0085020">
    <property type="term" value="P:protein K6-linked ubiquitination"/>
    <property type="evidence" value="ECO:0007669"/>
    <property type="project" value="TreeGrafter"/>
</dbReference>
<feature type="compositionally biased region" description="Low complexity" evidence="4">
    <location>
        <begin position="760"/>
        <end position="785"/>
    </location>
</feature>
<accession>A0A0J6Y5X5</accession>
<feature type="transmembrane region" description="Helical" evidence="5">
    <location>
        <begin position="1379"/>
        <end position="1399"/>
    </location>
</feature>
<reference evidence="9" key="1">
    <citation type="journal article" date="2010" name="Genome Res.">
        <title>Population genomic sequencing of Coccidioides fungi reveals recent hybridization and transposon control.</title>
        <authorList>
            <person name="Neafsey D.E."/>
            <person name="Barker B.M."/>
            <person name="Sharpton T.J."/>
            <person name="Stajich J.E."/>
            <person name="Park D.J."/>
            <person name="Whiston E."/>
            <person name="Hung C.-Y."/>
            <person name="McMahan C."/>
            <person name="White J."/>
            <person name="Sykes S."/>
            <person name="Heiman D."/>
            <person name="Young S."/>
            <person name="Zeng Q."/>
            <person name="Abouelleil A."/>
            <person name="Aftuck L."/>
            <person name="Bessette D."/>
            <person name="Brown A."/>
            <person name="FitzGerald M."/>
            <person name="Lui A."/>
            <person name="Macdonald J.P."/>
            <person name="Priest M."/>
            <person name="Orbach M.J."/>
            <person name="Galgiani J.N."/>
            <person name="Kirkland T.N."/>
            <person name="Cole G.T."/>
            <person name="Birren B.W."/>
            <person name="Henn M.R."/>
            <person name="Taylor J.W."/>
            <person name="Rounsley S.D."/>
        </authorList>
    </citation>
    <scope>NUCLEOTIDE SEQUENCE [LARGE SCALE GENOMIC DNA]</scope>
    <source>
        <strain evidence="9">RMSCC 2394</strain>
    </source>
</reference>
<name>A0A0J6Y5X5_COCIT</name>
<dbReference type="Pfam" id="PF12796">
    <property type="entry name" value="Ank_2"/>
    <property type="match status" value="1"/>
</dbReference>
<feature type="compositionally biased region" description="Low complexity" evidence="4">
    <location>
        <begin position="191"/>
        <end position="205"/>
    </location>
</feature>
<dbReference type="InterPro" id="IPR002909">
    <property type="entry name" value="IPT_dom"/>
</dbReference>
<dbReference type="OrthoDB" id="71307at2759"/>